<reference evidence="12" key="1">
    <citation type="submission" date="2021-02" db="EMBL/GenBank/DDBJ databases">
        <authorList>
            <person name="Nowell W R."/>
        </authorList>
    </citation>
    <scope>NUCLEOTIDE SEQUENCE</scope>
</reference>
<evidence type="ECO:0000256" key="6">
    <source>
        <dbReference type="ARBA" id="ARBA00022679"/>
    </source>
</evidence>
<dbReference type="Proteomes" id="UP000663834">
    <property type="component" value="Unassembled WGS sequence"/>
</dbReference>
<evidence type="ECO:0000256" key="8">
    <source>
        <dbReference type="ARBA" id="ARBA00023026"/>
    </source>
</evidence>
<evidence type="ECO:0000256" key="1">
    <source>
        <dbReference type="ARBA" id="ARBA00004613"/>
    </source>
</evidence>
<dbReference type="AlphaFoldDB" id="A0A815HWG3"/>
<keyword evidence="3" id="KW-0964">Secreted</keyword>
<dbReference type="GO" id="GO:0016779">
    <property type="term" value="F:nucleotidyltransferase activity"/>
    <property type="evidence" value="ECO:0007669"/>
    <property type="project" value="UniProtKB-KW"/>
</dbReference>
<dbReference type="InterPro" id="IPR050999">
    <property type="entry name" value="ADP-ribosyltransferase_ARG"/>
</dbReference>
<dbReference type="PANTHER" id="PTHR10339:SF25">
    <property type="entry name" value="SECRETED EXOENZYME S"/>
    <property type="match status" value="1"/>
</dbReference>
<evidence type="ECO:0000256" key="2">
    <source>
        <dbReference type="ARBA" id="ARBA00009558"/>
    </source>
</evidence>
<dbReference type="Pfam" id="PF01129">
    <property type="entry name" value="ART"/>
    <property type="match status" value="1"/>
</dbReference>
<dbReference type="SUPFAM" id="SSF56399">
    <property type="entry name" value="ADP-ribosylation"/>
    <property type="match status" value="1"/>
</dbReference>
<evidence type="ECO:0000256" key="3">
    <source>
        <dbReference type="ARBA" id="ARBA00022525"/>
    </source>
</evidence>
<keyword evidence="5 10" id="KW-0328">Glycosyltransferase</keyword>
<comment type="catalytic activity">
    <reaction evidence="9 10">
        <text>L-arginyl-[protein] + NAD(+) = N(omega)-(ADP-D-ribosyl)-L-arginyl-[protein] + nicotinamide + H(+)</text>
        <dbReference type="Rhea" id="RHEA:19149"/>
        <dbReference type="Rhea" id="RHEA-COMP:10532"/>
        <dbReference type="Rhea" id="RHEA-COMP:15087"/>
        <dbReference type="ChEBI" id="CHEBI:15378"/>
        <dbReference type="ChEBI" id="CHEBI:17154"/>
        <dbReference type="ChEBI" id="CHEBI:29965"/>
        <dbReference type="ChEBI" id="CHEBI:57540"/>
        <dbReference type="ChEBI" id="CHEBI:142554"/>
        <dbReference type="EC" id="2.4.2.31"/>
    </reaction>
</comment>
<accession>A0A815HWG3</accession>
<gene>
    <name evidence="12" type="ORF">KQP761_LOCUS7586</name>
</gene>
<keyword evidence="4" id="KW-0800">Toxin</keyword>
<feature type="compositionally biased region" description="Basic residues" evidence="11">
    <location>
        <begin position="1"/>
        <end position="12"/>
    </location>
</feature>
<dbReference type="EC" id="2.4.2.31" evidence="10"/>
<evidence type="ECO:0000256" key="9">
    <source>
        <dbReference type="ARBA" id="ARBA00047597"/>
    </source>
</evidence>
<dbReference type="PROSITE" id="PS51996">
    <property type="entry name" value="TR_MART"/>
    <property type="match status" value="1"/>
</dbReference>
<comment type="similarity">
    <text evidence="2 10">Belongs to the Arg-specific ADP-ribosyltransferase family.</text>
</comment>
<keyword evidence="10" id="KW-0520">NAD</keyword>
<dbReference type="GO" id="GO:0106274">
    <property type="term" value="F:NAD+-protein-arginine ADP-ribosyltransferase activity"/>
    <property type="evidence" value="ECO:0007669"/>
    <property type="project" value="UniProtKB-EC"/>
</dbReference>
<evidence type="ECO:0000313" key="12">
    <source>
        <dbReference type="EMBL" id="CAF1358050.1"/>
    </source>
</evidence>
<evidence type="ECO:0000256" key="7">
    <source>
        <dbReference type="ARBA" id="ARBA00022695"/>
    </source>
</evidence>
<evidence type="ECO:0000256" key="4">
    <source>
        <dbReference type="ARBA" id="ARBA00022656"/>
    </source>
</evidence>
<evidence type="ECO:0000256" key="5">
    <source>
        <dbReference type="ARBA" id="ARBA00022676"/>
    </source>
</evidence>
<feature type="region of interest" description="Disordered" evidence="11">
    <location>
        <begin position="1"/>
        <end position="31"/>
    </location>
</feature>
<name>A0A815HWG3_9BILA</name>
<evidence type="ECO:0000256" key="10">
    <source>
        <dbReference type="RuleBase" id="RU361228"/>
    </source>
</evidence>
<keyword evidence="8" id="KW-0843">Virulence</keyword>
<keyword evidence="7" id="KW-0548">Nucleotidyltransferase</keyword>
<dbReference type="InterPro" id="IPR000768">
    <property type="entry name" value="ART"/>
</dbReference>
<protein>
    <recommendedName>
        <fullName evidence="10">NAD(P)(+)--arginine ADP-ribosyltransferase</fullName>
        <ecNumber evidence="10">2.4.2.31</ecNumber>
    </recommendedName>
    <alternativeName>
        <fullName evidence="10">Mono(ADP-ribosyl)transferase</fullName>
    </alternativeName>
</protein>
<dbReference type="GO" id="GO:0003950">
    <property type="term" value="F:NAD+ poly-ADP-ribosyltransferase activity"/>
    <property type="evidence" value="ECO:0007669"/>
    <property type="project" value="TreeGrafter"/>
</dbReference>
<dbReference type="EMBL" id="CAJNOW010002607">
    <property type="protein sequence ID" value="CAF1358050.1"/>
    <property type="molecule type" value="Genomic_DNA"/>
</dbReference>
<proteinExistence type="inferred from homology"/>
<dbReference type="GO" id="GO:0005576">
    <property type="term" value="C:extracellular region"/>
    <property type="evidence" value="ECO:0007669"/>
    <property type="project" value="UniProtKB-SubCell"/>
</dbReference>
<keyword evidence="10" id="KW-0521">NADP</keyword>
<dbReference type="Gene3D" id="3.90.176.10">
    <property type="entry name" value="Toxin ADP-ribosyltransferase, Chain A, domain 1"/>
    <property type="match status" value="1"/>
</dbReference>
<dbReference type="PANTHER" id="PTHR10339">
    <property type="entry name" value="ADP-RIBOSYLTRANSFERASE"/>
    <property type="match status" value="1"/>
</dbReference>
<comment type="caution">
    <text evidence="12">The sequence shown here is derived from an EMBL/GenBank/DDBJ whole genome shotgun (WGS) entry which is preliminary data.</text>
</comment>
<sequence>MSSHRGSHKHTRERSAERAINNTSSQAPDGTKVVMERAVPMPHHVYHMDADEAERLQTRASNMTTVKLLTAQTEHTFEGNTHKVDNAHTPHYCYMKLIGSIQHTTDCPDAEKIDSEKCELLLADNLTLYVEAFELVNNRKRYLVFEDNFQSSITQLVHDRGFERLREICARFENATGMEQHNAKSNDTYEYFEKKGMDRENALACAFVLSFYTGSHVYQTVNRSASLIARHGNGEATSLVNTNKFKEAGIIMYYLIKALAHIEFYWGIASRAVDLDAKELDDYKPGNLVSWIQFSSSKKGEEPPENFSSRNTIFTIYSLTGRCIEYFSNFPQEEEVLFPPHSTFLVTRIVRISSTQTKIYMRQIELGLCKHSVMWVDDYIFYDWWENKDYMEKAGTIGMDKNVHFIPKASTESALVFLRCKFGERLKNEPTFRIVTDMTRDKEIQPDNAGARLLAAVRDLGFNNYCLVFTMNEEKAWEKINSLIPASKRHKITVTKDVKILEKFINFVS</sequence>
<evidence type="ECO:0000313" key="13">
    <source>
        <dbReference type="Proteomes" id="UP000663834"/>
    </source>
</evidence>
<keyword evidence="6 10" id="KW-0808">Transferase</keyword>
<comment type="subcellular location">
    <subcellularLocation>
        <location evidence="1">Secreted</location>
    </subcellularLocation>
</comment>
<dbReference type="GO" id="GO:0090729">
    <property type="term" value="F:toxin activity"/>
    <property type="evidence" value="ECO:0007669"/>
    <property type="project" value="UniProtKB-KW"/>
</dbReference>
<organism evidence="12 13">
    <name type="scientific">Rotaria magnacalcarata</name>
    <dbReference type="NCBI Taxonomy" id="392030"/>
    <lineage>
        <taxon>Eukaryota</taxon>
        <taxon>Metazoa</taxon>
        <taxon>Spiralia</taxon>
        <taxon>Gnathifera</taxon>
        <taxon>Rotifera</taxon>
        <taxon>Eurotatoria</taxon>
        <taxon>Bdelloidea</taxon>
        <taxon>Philodinida</taxon>
        <taxon>Philodinidae</taxon>
        <taxon>Rotaria</taxon>
    </lineage>
</organism>
<dbReference type="OrthoDB" id="423533at2759"/>
<evidence type="ECO:0000256" key="11">
    <source>
        <dbReference type="SAM" id="MobiDB-lite"/>
    </source>
</evidence>